<dbReference type="GO" id="GO:0004623">
    <property type="term" value="F:phospholipase A2 activity"/>
    <property type="evidence" value="ECO:0007669"/>
    <property type="project" value="InterPro"/>
</dbReference>
<name>A0A1M5AXN5_STRHI</name>
<keyword evidence="1" id="KW-0732">Signal</keyword>
<dbReference type="GO" id="GO:0006644">
    <property type="term" value="P:phospholipid metabolic process"/>
    <property type="evidence" value="ECO:0007669"/>
    <property type="project" value="InterPro"/>
</dbReference>
<dbReference type="GO" id="GO:0050482">
    <property type="term" value="P:arachidonate secretion"/>
    <property type="evidence" value="ECO:0007669"/>
    <property type="project" value="InterPro"/>
</dbReference>
<evidence type="ECO:0000256" key="1">
    <source>
        <dbReference type="SAM" id="SignalP"/>
    </source>
</evidence>
<reference evidence="2 3" key="1">
    <citation type="submission" date="2016-11" db="EMBL/GenBank/DDBJ databases">
        <authorList>
            <person name="Jaros S."/>
            <person name="Januszkiewicz K."/>
            <person name="Wedrychowicz H."/>
        </authorList>
    </citation>
    <scope>NUCLEOTIDE SEQUENCE [LARGE SCALE GENOMIC DNA]</scope>
    <source>
        <strain evidence="2 3">DSM 44523</strain>
    </source>
</reference>
<dbReference type="InterPro" id="IPR036444">
    <property type="entry name" value="PLipase_A2_dom_sf"/>
</dbReference>
<dbReference type="Gene3D" id="1.20.90.10">
    <property type="entry name" value="Phospholipase A2 domain"/>
    <property type="match status" value="1"/>
</dbReference>
<dbReference type="AlphaFoldDB" id="A0A1M5AXN5"/>
<keyword evidence="3" id="KW-1185">Reference proteome</keyword>
<accession>A0A1M5AXN5</accession>
<gene>
    <name evidence="2" type="ORF">SAMN05444320_103292</name>
</gene>
<dbReference type="STRING" id="2017.SAMN05444320_103292"/>
<dbReference type="Proteomes" id="UP000184501">
    <property type="component" value="Unassembled WGS sequence"/>
</dbReference>
<dbReference type="Pfam" id="PF09056">
    <property type="entry name" value="Phospholip_A2_3"/>
    <property type="match status" value="1"/>
</dbReference>
<feature type="chain" id="PRO_5013381971" evidence="1">
    <location>
        <begin position="39"/>
        <end position="182"/>
    </location>
</feature>
<protein>
    <submittedName>
        <fullName evidence="2">Phospholipase A2</fullName>
    </submittedName>
</protein>
<sequence>MATTPAPAAPRRTARGALTAAVLAACASLFVGVGTAEAALTPAKLRSVTDEYLFSKSLSQFHSLRAKRPHSKQLDWSSDGCSKSPDAPLGYDFLPACQRHDFGYRNYKKQSRFTKDNRKRIDDNFRADMYSICDDSWTCKRTADIYYHAVRKFGGSGATTAEVLTIDSVRHEAQAVAAADAK</sequence>
<feature type="signal peptide" evidence="1">
    <location>
        <begin position="1"/>
        <end position="38"/>
    </location>
</feature>
<organism evidence="2 3">
    <name type="scientific">Streptoalloteichus hindustanus</name>
    <dbReference type="NCBI Taxonomy" id="2017"/>
    <lineage>
        <taxon>Bacteria</taxon>
        <taxon>Bacillati</taxon>
        <taxon>Actinomycetota</taxon>
        <taxon>Actinomycetes</taxon>
        <taxon>Pseudonocardiales</taxon>
        <taxon>Pseudonocardiaceae</taxon>
        <taxon>Streptoalloteichus</taxon>
    </lineage>
</organism>
<proteinExistence type="predicted"/>
<evidence type="ECO:0000313" key="2">
    <source>
        <dbReference type="EMBL" id="SHF34672.1"/>
    </source>
</evidence>
<dbReference type="InterPro" id="IPR015141">
    <property type="entry name" value="PLipase_A2_prok/fun"/>
</dbReference>
<evidence type="ECO:0000313" key="3">
    <source>
        <dbReference type="Proteomes" id="UP000184501"/>
    </source>
</evidence>
<dbReference type="EMBL" id="FQVN01000003">
    <property type="protein sequence ID" value="SHF34672.1"/>
    <property type="molecule type" value="Genomic_DNA"/>
</dbReference>
<dbReference type="SUPFAM" id="SSF48619">
    <property type="entry name" value="Phospholipase A2, PLA2"/>
    <property type="match status" value="1"/>
</dbReference>
<dbReference type="RefSeq" id="WP_327083436.1">
    <property type="nucleotide sequence ID" value="NZ_FQVN01000003.1"/>
</dbReference>